<evidence type="ECO:0000256" key="2">
    <source>
        <dbReference type="SAM" id="MobiDB-lite"/>
    </source>
</evidence>
<protein>
    <submittedName>
        <fullName evidence="3">Uncharacterized protein</fullName>
    </submittedName>
</protein>
<reference evidence="3" key="1">
    <citation type="submission" date="2021-01" db="EMBL/GenBank/DDBJ databases">
        <authorList>
            <person name="Corre E."/>
            <person name="Pelletier E."/>
            <person name="Niang G."/>
            <person name="Scheremetjew M."/>
            <person name="Finn R."/>
            <person name="Kale V."/>
            <person name="Holt S."/>
            <person name="Cochrane G."/>
            <person name="Meng A."/>
            <person name="Brown T."/>
            <person name="Cohen L."/>
        </authorList>
    </citation>
    <scope>NUCLEOTIDE SEQUENCE</scope>
    <source>
        <strain evidence="3">CCMP1510</strain>
    </source>
</reference>
<feature type="compositionally biased region" description="Acidic residues" evidence="2">
    <location>
        <begin position="210"/>
        <end position="227"/>
    </location>
</feature>
<evidence type="ECO:0000313" key="3">
    <source>
        <dbReference type="EMBL" id="CAE0366376.1"/>
    </source>
</evidence>
<feature type="coiled-coil region" evidence="1">
    <location>
        <begin position="14"/>
        <end position="48"/>
    </location>
</feature>
<evidence type="ECO:0000256" key="1">
    <source>
        <dbReference type="SAM" id="Coils"/>
    </source>
</evidence>
<feature type="region of interest" description="Disordered" evidence="2">
    <location>
        <begin position="179"/>
        <end position="301"/>
    </location>
</feature>
<proteinExistence type="predicted"/>
<dbReference type="EMBL" id="HBIJ01010353">
    <property type="protein sequence ID" value="CAE0366376.1"/>
    <property type="molecule type" value="Transcribed_RNA"/>
</dbReference>
<name>A0A7S3NLZ2_9STRA</name>
<feature type="compositionally biased region" description="Low complexity" evidence="2">
    <location>
        <begin position="275"/>
        <end position="287"/>
    </location>
</feature>
<feature type="compositionally biased region" description="Polar residues" evidence="2">
    <location>
        <begin position="260"/>
        <end position="274"/>
    </location>
</feature>
<feature type="compositionally biased region" description="Polar residues" evidence="2">
    <location>
        <begin position="288"/>
        <end position="301"/>
    </location>
</feature>
<organism evidence="3">
    <name type="scientific">Aureoumbra lagunensis</name>
    <dbReference type="NCBI Taxonomy" id="44058"/>
    <lineage>
        <taxon>Eukaryota</taxon>
        <taxon>Sar</taxon>
        <taxon>Stramenopiles</taxon>
        <taxon>Ochrophyta</taxon>
        <taxon>Pelagophyceae</taxon>
        <taxon>Pelagomonadales</taxon>
        <taxon>Aureoumbra</taxon>
    </lineage>
</organism>
<accession>A0A7S3NLZ2</accession>
<gene>
    <name evidence="3" type="ORF">ALAG00032_LOCUS7120</name>
</gene>
<sequence>MHTAAAHDSVVAELATVRAEFRQRELRITELETELAETRGQLKALRDTPPMLDTHVHTNMNNQTSPLFSDDNGAASPFSIADASAITYKDEALRLRSVVASMRADLESIQAEFAKAETERAAEIHSLKRREADALAARRNASAAVAQRLDTLETDLADTTRKLHSTIIQNKALVKANKEFQQQLHRHSENKKSSSSKGSRGGRHKREEQIPYDDDESVADDEEEEQEERNQEPPLQRAVPTPAKKKKTASLDQIRAQLRQRGQSSTIPIVSKPQSSTTLSRKSSSRSAATVRNYNQTTDEE</sequence>
<keyword evidence="1" id="KW-0175">Coiled coil</keyword>
<dbReference type="AlphaFoldDB" id="A0A7S3NLZ2"/>